<evidence type="ECO:0000313" key="4">
    <source>
        <dbReference type="Proteomes" id="UP000190150"/>
    </source>
</evidence>
<reference evidence="4" key="2">
    <citation type="submission" date="2017-02" db="EMBL/GenBank/DDBJ databases">
        <authorList>
            <person name="Varghese N."/>
            <person name="Submissions S."/>
        </authorList>
    </citation>
    <scope>NUCLEOTIDE SEQUENCE [LARGE SCALE GENOMIC DNA]</scope>
    <source>
        <strain evidence="4">DSM 24091</strain>
    </source>
</reference>
<protein>
    <recommendedName>
        <fullName evidence="5">Mutator family transposase</fullName>
    </recommendedName>
</protein>
<dbReference type="EMBL" id="FUZF01000028">
    <property type="protein sequence ID" value="SKC09831.1"/>
    <property type="molecule type" value="Genomic_DNA"/>
</dbReference>
<sequence length="90" mass="10147">MVMKDKTPFDFERFKEEAMQGLYNGKSLSPNDGVLAPLMKHLLESMMDGELESHLQEDKALGNSNRRNGKTKKTVRGLNTGTFELESGRD</sequence>
<proteinExistence type="predicted"/>
<gene>
    <name evidence="2" type="ORF">SAMN05660841_03430</name>
    <name evidence="3" type="ORF">SAMN05660841_04227</name>
</gene>
<name>A0A1T5GN80_9SPHI</name>
<dbReference type="EMBL" id="FUZF01000017">
    <property type="protein sequence ID" value="SKB97889.1"/>
    <property type="molecule type" value="Genomic_DNA"/>
</dbReference>
<feature type="non-terminal residue" evidence="3">
    <location>
        <position position="90"/>
    </location>
</feature>
<evidence type="ECO:0000313" key="3">
    <source>
        <dbReference type="EMBL" id="SKC09831.1"/>
    </source>
</evidence>
<evidence type="ECO:0000313" key="2">
    <source>
        <dbReference type="EMBL" id="SKB97889.1"/>
    </source>
</evidence>
<evidence type="ECO:0000256" key="1">
    <source>
        <dbReference type="SAM" id="MobiDB-lite"/>
    </source>
</evidence>
<organism evidence="3 4">
    <name type="scientific">Sphingobacterium nematocida</name>
    <dbReference type="NCBI Taxonomy" id="1513896"/>
    <lineage>
        <taxon>Bacteria</taxon>
        <taxon>Pseudomonadati</taxon>
        <taxon>Bacteroidota</taxon>
        <taxon>Sphingobacteriia</taxon>
        <taxon>Sphingobacteriales</taxon>
        <taxon>Sphingobacteriaceae</taxon>
        <taxon>Sphingobacterium</taxon>
    </lineage>
</organism>
<dbReference type="AlphaFoldDB" id="A0A1T5GN80"/>
<dbReference type="Proteomes" id="UP000190150">
    <property type="component" value="Unassembled WGS sequence"/>
</dbReference>
<reference evidence="3" key="1">
    <citation type="submission" date="2017-02" db="EMBL/GenBank/DDBJ databases">
        <authorList>
            <person name="Peterson S.W."/>
        </authorList>
    </citation>
    <scope>NUCLEOTIDE SEQUENCE [LARGE SCALE GENOMIC DNA]</scope>
    <source>
        <strain evidence="3">DSM 24091</strain>
    </source>
</reference>
<keyword evidence="4" id="KW-1185">Reference proteome</keyword>
<dbReference type="STRING" id="1513896.SAMN05660841_03430"/>
<evidence type="ECO:0008006" key="5">
    <source>
        <dbReference type="Google" id="ProtNLM"/>
    </source>
</evidence>
<feature type="region of interest" description="Disordered" evidence="1">
    <location>
        <begin position="53"/>
        <end position="90"/>
    </location>
</feature>
<accession>A0A1T5GN80</accession>